<evidence type="ECO:0000313" key="2">
    <source>
        <dbReference type="EMBL" id="CAK0795363.1"/>
    </source>
</evidence>
<feature type="region of interest" description="Disordered" evidence="1">
    <location>
        <begin position="100"/>
        <end position="122"/>
    </location>
</feature>
<organism evidence="2 3">
    <name type="scientific">Prorocentrum cordatum</name>
    <dbReference type="NCBI Taxonomy" id="2364126"/>
    <lineage>
        <taxon>Eukaryota</taxon>
        <taxon>Sar</taxon>
        <taxon>Alveolata</taxon>
        <taxon>Dinophyceae</taxon>
        <taxon>Prorocentrales</taxon>
        <taxon>Prorocentraceae</taxon>
        <taxon>Prorocentrum</taxon>
    </lineage>
</organism>
<comment type="caution">
    <text evidence="2">The sequence shown here is derived from an EMBL/GenBank/DDBJ whole genome shotgun (WGS) entry which is preliminary data.</text>
</comment>
<keyword evidence="3" id="KW-1185">Reference proteome</keyword>
<reference evidence="2" key="1">
    <citation type="submission" date="2023-10" db="EMBL/GenBank/DDBJ databases">
        <authorList>
            <person name="Chen Y."/>
            <person name="Shah S."/>
            <person name="Dougan E. K."/>
            <person name="Thang M."/>
            <person name="Chan C."/>
        </authorList>
    </citation>
    <scope>NUCLEOTIDE SEQUENCE [LARGE SCALE GENOMIC DNA]</scope>
</reference>
<name>A0ABN9PR04_9DINO</name>
<gene>
    <name evidence="2" type="ORF">PCOR1329_LOCUS5054</name>
</gene>
<accession>A0ABN9PR04</accession>
<feature type="compositionally biased region" description="Basic and acidic residues" evidence="1">
    <location>
        <begin position="21"/>
        <end position="69"/>
    </location>
</feature>
<dbReference type="EMBL" id="CAUYUJ010001322">
    <property type="protein sequence ID" value="CAK0795363.1"/>
    <property type="molecule type" value="Genomic_DNA"/>
</dbReference>
<proteinExistence type="predicted"/>
<sequence>MHHHLRKRESHVASRGQAEQQHLHDAQEDQQHRQPQHLHDENRLCQEEGHQHRQGEGRHNLEEQPHRCDQVNCSNSNRKVTNTNSFRKVRTTVVMSTCANSSGARWRTTPNTESSKNPNSRISTFRKISTFRMSSTSTFRNRTARELHRTRMISSLLR</sequence>
<dbReference type="Proteomes" id="UP001189429">
    <property type="component" value="Unassembled WGS sequence"/>
</dbReference>
<evidence type="ECO:0000256" key="1">
    <source>
        <dbReference type="SAM" id="MobiDB-lite"/>
    </source>
</evidence>
<protein>
    <submittedName>
        <fullName evidence="2">Uncharacterized protein</fullName>
    </submittedName>
</protein>
<feature type="region of interest" description="Disordered" evidence="1">
    <location>
        <begin position="1"/>
        <end position="72"/>
    </location>
</feature>
<evidence type="ECO:0000313" key="3">
    <source>
        <dbReference type="Proteomes" id="UP001189429"/>
    </source>
</evidence>